<evidence type="ECO:0000256" key="6">
    <source>
        <dbReference type="ARBA" id="ARBA00023284"/>
    </source>
</evidence>
<feature type="region of interest" description="Disordered" evidence="8">
    <location>
        <begin position="252"/>
        <end position="271"/>
    </location>
</feature>
<dbReference type="InterPro" id="IPR018950">
    <property type="entry name" value="DiS-bond_isomerase_DsbC/G_N"/>
</dbReference>
<evidence type="ECO:0000256" key="1">
    <source>
        <dbReference type="ARBA" id="ARBA00004418"/>
    </source>
</evidence>
<dbReference type="InterPro" id="IPR009094">
    <property type="entry name" value="DiS-bond_isomerase_DsbC/G_N_sf"/>
</dbReference>
<dbReference type="SUPFAM" id="SSF54423">
    <property type="entry name" value="DsbC/DsbG N-terminal domain-like"/>
    <property type="match status" value="1"/>
</dbReference>
<feature type="signal peptide" evidence="7">
    <location>
        <begin position="1"/>
        <end position="25"/>
    </location>
</feature>
<dbReference type="CDD" id="cd03020">
    <property type="entry name" value="DsbA_DsbC_DsbG"/>
    <property type="match status" value="1"/>
</dbReference>
<keyword evidence="5" id="KW-1015">Disulfide bond</keyword>
<evidence type="ECO:0000313" key="11">
    <source>
        <dbReference type="Proteomes" id="UP001303946"/>
    </source>
</evidence>
<name>A0ABZ0D1W9_9BURK</name>
<dbReference type="PROSITE" id="PS51352">
    <property type="entry name" value="THIOREDOXIN_2"/>
    <property type="match status" value="1"/>
</dbReference>
<evidence type="ECO:0000256" key="7">
    <source>
        <dbReference type="RuleBase" id="RU364038"/>
    </source>
</evidence>
<dbReference type="SUPFAM" id="SSF52833">
    <property type="entry name" value="Thioredoxin-like"/>
    <property type="match status" value="1"/>
</dbReference>
<keyword evidence="11" id="KW-1185">Reference proteome</keyword>
<evidence type="ECO:0000256" key="4">
    <source>
        <dbReference type="ARBA" id="ARBA00022764"/>
    </source>
</evidence>
<reference evidence="10 11" key="1">
    <citation type="submission" date="2023-10" db="EMBL/GenBank/DDBJ databases">
        <title>Bacteria for the degradation of biodegradable plastic PBAT(Polybutylene adipate terephthalate).</title>
        <authorList>
            <person name="Weon H.-Y."/>
            <person name="Yeon J."/>
        </authorList>
    </citation>
    <scope>NUCLEOTIDE SEQUENCE [LARGE SCALE GENOMIC DNA]</scope>
    <source>
        <strain evidence="10 11">SBD 7-3</strain>
        <plasmid evidence="10 11">unnamed1</plasmid>
    </source>
</reference>
<sequence>MKKIERFFALASLSAALLASNLAVAANAGEAKLLAALKKSHPQTTFTSVNESAIPGIYEVWMGENVAFVSARNPRYFIFGRVLDTQTLTDITGPKLTRAAKPVIQQKEEASAGAPIQVGQLQLKDAITTVRGTGERVLYVFSDPSCPYCQRLEHELAEVKDVTIHTFLVPYQGRALPAAVWCSSDRSKAWSTLMVSGQRPESPTSECPTPLDRNLEAARSYGVAGTPTVFFADGTRSTGFVRLEEINRRIAAAKPTANPQVAAQPQKESAQ</sequence>
<geneLocation type="plasmid" evidence="10 11">
    <name>unnamed1</name>
</geneLocation>
<dbReference type="InterPro" id="IPR033954">
    <property type="entry name" value="DiS-bond_Isoase_DsbC/G"/>
</dbReference>
<feature type="domain" description="Thioredoxin" evidence="9">
    <location>
        <begin position="97"/>
        <end position="255"/>
    </location>
</feature>
<evidence type="ECO:0000256" key="8">
    <source>
        <dbReference type="SAM" id="MobiDB-lite"/>
    </source>
</evidence>
<comment type="function">
    <text evidence="7">Required for disulfide bond formation in some periplasmic proteins. Acts by transferring its disulfide bond to other proteins and is reduced in the process.</text>
</comment>
<dbReference type="EMBL" id="CP136337">
    <property type="protein sequence ID" value="WOB11135.1"/>
    <property type="molecule type" value="Genomic_DNA"/>
</dbReference>
<comment type="subcellular location">
    <subcellularLocation>
        <location evidence="1 7">Periplasm</location>
    </subcellularLocation>
</comment>
<dbReference type="Gene3D" id="3.10.450.70">
    <property type="entry name" value="Disulphide bond isomerase, DsbC/G, N-terminal"/>
    <property type="match status" value="1"/>
</dbReference>
<evidence type="ECO:0000256" key="5">
    <source>
        <dbReference type="ARBA" id="ARBA00023157"/>
    </source>
</evidence>
<organism evidence="10 11">
    <name type="scientific">Piscinibacter gummiphilus</name>
    <dbReference type="NCBI Taxonomy" id="946333"/>
    <lineage>
        <taxon>Bacteria</taxon>
        <taxon>Pseudomonadati</taxon>
        <taxon>Pseudomonadota</taxon>
        <taxon>Betaproteobacteria</taxon>
        <taxon>Burkholderiales</taxon>
        <taxon>Sphaerotilaceae</taxon>
        <taxon>Piscinibacter</taxon>
    </lineage>
</organism>
<accession>A0ABZ0D1W9</accession>
<keyword evidence="4 7" id="KW-0574">Periplasm</keyword>
<dbReference type="PANTHER" id="PTHR35272:SF3">
    <property type="entry name" value="THIOL:DISULFIDE INTERCHANGE PROTEIN DSBC"/>
    <property type="match status" value="1"/>
</dbReference>
<feature type="chain" id="PRO_5045014432" description="Thiol:disulfide interchange protein" evidence="7">
    <location>
        <begin position="26"/>
        <end position="271"/>
    </location>
</feature>
<protein>
    <recommendedName>
        <fullName evidence="7">Thiol:disulfide interchange protein</fullName>
    </recommendedName>
</protein>
<dbReference type="InterPro" id="IPR012336">
    <property type="entry name" value="Thioredoxin-like_fold"/>
</dbReference>
<dbReference type="Pfam" id="PF10411">
    <property type="entry name" value="DsbC_N"/>
    <property type="match status" value="1"/>
</dbReference>
<dbReference type="InterPro" id="IPR036249">
    <property type="entry name" value="Thioredoxin-like_sf"/>
</dbReference>
<dbReference type="InterPro" id="IPR013766">
    <property type="entry name" value="Thioredoxin_domain"/>
</dbReference>
<dbReference type="Pfam" id="PF13098">
    <property type="entry name" value="Thioredoxin_2"/>
    <property type="match status" value="1"/>
</dbReference>
<feature type="compositionally biased region" description="Polar residues" evidence="8">
    <location>
        <begin position="257"/>
        <end position="271"/>
    </location>
</feature>
<keyword evidence="3 7" id="KW-0732">Signal</keyword>
<proteinExistence type="inferred from homology"/>
<dbReference type="Gene3D" id="3.40.30.10">
    <property type="entry name" value="Glutaredoxin"/>
    <property type="match status" value="1"/>
</dbReference>
<keyword evidence="10" id="KW-0614">Plasmid</keyword>
<dbReference type="RefSeq" id="WP_316704281.1">
    <property type="nucleotide sequence ID" value="NZ_CP136337.1"/>
</dbReference>
<keyword evidence="6 7" id="KW-0676">Redox-active center</keyword>
<evidence type="ECO:0000259" key="9">
    <source>
        <dbReference type="PROSITE" id="PS51352"/>
    </source>
</evidence>
<evidence type="ECO:0000313" key="10">
    <source>
        <dbReference type="EMBL" id="WOB11135.1"/>
    </source>
</evidence>
<evidence type="ECO:0000256" key="2">
    <source>
        <dbReference type="ARBA" id="ARBA00009813"/>
    </source>
</evidence>
<gene>
    <name evidence="10" type="ORF">RXV79_27235</name>
</gene>
<dbReference type="PANTHER" id="PTHR35272">
    <property type="entry name" value="THIOL:DISULFIDE INTERCHANGE PROTEIN DSBC-RELATED"/>
    <property type="match status" value="1"/>
</dbReference>
<dbReference type="InterPro" id="IPR051470">
    <property type="entry name" value="Thiol:disulfide_interchange"/>
</dbReference>
<comment type="similarity">
    <text evidence="2 7">Belongs to the thioredoxin family. DsbC subfamily.</text>
</comment>
<evidence type="ECO:0000256" key="3">
    <source>
        <dbReference type="ARBA" id="ARBA00022729"/>
    </source>
</evidence>
<dbReference type="Proteomes" id="UP001303946">
    <property type="component" value="Plasmid unnamed1"/>
</dbReference>